<proteinExistence type="predicted"/>
<feature type="domain" description="Small ribosomal subunit protein uS17 N-terminal" evidence="2">
    <location>
        <begin position="8"/>
        <end position="68"/>
    </location>
</feature>
<dbReference type="Proteomes" id="UP000694863">
    <property type="component" value="Unplaced"/>
</dbReference>
<evidence type="ECO:0000313" key="4">
    <source>
        <dbReference type="RefSeq" id="XP_004704919.1"/>
    </source>
</evidence>
<dbReference type="Gene3D" id="2.40.50.1000">
    <property type="match status" value="1"/>
</dbReference>
<evidence type="ECO:0000259" key="2">
    <source>
        <dbReference type="Pfam" id="PF16205"/>
    </source>
</evidence>
<protein>
    <submittedName>
        <fullName evidence="4">40S ribosomal protein S11-like</fullName>
    </submittedName>
</protein>
<organism evidence="3 4">
    <name type="scientific">Echinops telfairi</name>
    <name type="common">Lesser hedgehog tenrec</name>
    <dbReference type="NCBI Taxonomy" id="9371"/>
    <lineage>
        <taxon>Eukaryota</taxon>
        <taxon>Metazoa</taxon>
        <taxon>Chordata</taxon>
        <taxon>Craniata</taxon>
        <taxon>Vertebrata</taxon>
        <taxon>Euteleostomi</taxon>
        <taxon>Mammalia</taxon>
        <taxon>Eutheria</taxon>
        <taxon>Afrotheria</taxon>
        <taxon>Tenrecidae</taxon>
        <taxon>Tenrecinae</taxon>
        <taxon>Echinops</taxon>
    </lineage>
</organism>
<dbReference type="Pfam" id="PF16205">
    <property type="entry name" value="Ribosomal_S17_N"/>
    <property type="match status" value="1"/>
</dbReference>
<evidence type="ECO:0000313" key="3">
    <source>
        <dbReference type="Proteomes" id="UP000694863"/>
    </source>
</evidence>
<dbReference type="InterPro" id="IPR032440">
    <property type="entry name" value="Ribosomal_uS17_N"/>
</dbReference>
<accession>A0ABM0IPN7</accession>
<keyword evidence="1" id="KW-0699">rRNA-binding</keyword>
<name>A0ABM0IPN7_ECHTE</name>
<dbReference type="RefSeq" id="XP_004704919.1">
    <property type="nucleotide sequence ID" value="XM_004704862.1"/>
</dbReference>
<evidence type="ECO:0000256" key="1">
    <source>
        <dbReference type="ARBA" id="ARBA00022730"/>
    </source>
</evidence>
<dbReference type="GeneID" id="101650436"/>
<gene>
    <name evidence="4" type="primary">LOC101650436</name>
</gene>
<keyword evidence="1" id="KW-0694">RNA-binding</keyword>
<reference evidence="4" key="1">
    <citation type="submission" date="2025-08" db="UniProtKB">
        <authorList>
            <consortium name="RefSeq"/>
        </authorList>
    </citation>
    <scope>IDENTIFICATION</scope>
</reference>
<sequence>MLDNLIEYAYEKQLSTYQYKKTVLLEEAGKEMLPSYYKNMRIGFKISQDVIEGTFTDKIYPFNGKGSIWDIFYFHDQDEDAGDKCHLSSSLHYTYKYIFWRHAKDMPKTCKGCQDIPCLRDVQIRHIFMGKCQSLSKGMHFNVLKVTNEACTKKQCQEF</sequence>
<keyword evidence="3" id="KW-1185">Reference proteome</keyword>